<dbReference type="GO" id="GO:0003677">
    <property type="term" value="F:DNA binding"/>
    <property type="evidence" value="ECO:0007669"/>
    <property type="project" value="UniProtKB-KW"/>
</dbReference>
<keyword evidence="3" id="KW-0677">Repeat</keyword>
<evidence type="ECO:0000256" key="6">
    <source>
        <dbReference type="ARBA" id="ARBA00023125"/>
    </source>
</evidence>
<keyword evidence="5" id="KW-0862">Zinc</keyword>
<dbReference type="InterPro" id="IPR036236">
    <property type="entry name" value="Znf_C2H2_sf"/>
</dbReference>
<protein>
    <recommendedName>
        <fullName evidence="9">C2H2-type domain-containing protein</fullName>
    </recommendedName>
</protein>
<evidence type="ECO:0000313" key="10">
    <source>
        <dbReference type="EMBL" id="KAK7605442.1"/>
    </source>
</evidence>
<evidence type="ECO:0000259" key="9">
    <source>
        <dbReference type="PROSITE" id="PS50157"/>
    </source>
</evidence>
<dbReference type="PROSITE" id="PS50157">
    <property type="entry name" value="ZINC_FINGER_C2H2_2"/>
    <property type="match status" value="2"/>
</dbReference>
<keyword evidence="2" id="KW-0479">Metal-binding</keyword>
<evidence type="ECO:0000256" key="3">
    <source>
        <dbReference type="ARBA" id="ARBA00022737"/>
    </source>
</evidence>
<dbReference type="Gene3D" id="3.30.160.60">
    <property type="entry name" value="Classic Zinc Finger"/>
    <property type="match status" value="2"/>
</dbReference>
<dbReference type="GO" id="GO:0010468">
    <property type="term" value="P:regulation of gene expression"/>
    <property type="evidence" value="ECO:0007669"/>
    <property type="project" value="TreeGrafter"/>
</dbReference>
<dbReference type="Pfam" id="PF00096">
    <property type="entry name" value="zf-C2H2"/>
    <property type="match status" value="1"/>
</dbReference>
<evidence type="ECO:0000256" key="1">
    <source>
        <dbReference type="ARBA" id="ARBA00004123"/>
    </source>
</evidence>
<keyword evidence="6" id="KW-0238">DNA-binding</keyword>
<evidence type="ECO:0000256" key="4">
    <source>
        <dbReference type="ARBA" id="ARBA00022771"/>
    </source>
</evidence>
<dbReference type="InterPro" id="IPR050331">
    <property type="entry name" value="Zinc_finger"/>
</dbReference>
<keyword evidence="7" id="KW-0539">Nucleus</keyword>
<accession>A0AAN9TX70</accession>
<dbReference type="PANTHER" id="PTHR16515">
    <property type="entry name" value="PR DOMAIN ZINC FINGER PROTEIN"/>
    <property type="match status" value="1"/>
</dbReference>
<evidence type="ECO:0000313" key="11">
    <source>
        <dbReference type="Proteomes" id="UP001367676"/>
    </source>
</evidence>
<dbReference type="InterPro" id="IPR013087">
    <property type="entry name" value="Znf_C2H2_type"/>
</dbReference>
<evidence type="ECO:0000256" key="5">
    <source>
        <dbReference type="ARBA" id="ARBA00022833"/>
    </source>
</evidence>
<dbReference type="GO" id="GO:0008270">
    <property type="term" value="F:zinc ion binding"/>
    <property type="evidence" value="ECO:0007669"/>
    <property type="project" value="UniProtKB-KW"/>
</dbReference>
<dbReference type="SUPFAM" id="SSF57667">
    <property type="entry name" value="beta-beta-alpha zinc fingers"/>
    <property type="match status" value="1"/>
</dbReference>
<name>A0AAN9TX70_9HEMI</name>
<dbReference type="PANTHER" id="PTHR16515:SF49">
    <property type="entry name" value="GASTRULA ZINC FINGER PROTEIN XLCGF49.1-LIKE-RELATED"/>
    <property type="match status" value="1"/>
</dbReference>
<dbReference type="EMBL" id="JBBCAQ010000002">
    <property type="protein sequence ID" value="KAK7605442.1"/>
    <property type="molecule type" value="Genomic_DNA"/>
</dbReference>
<keyword evidence="4 8" id="KW-0863">Zinc-finger</keyword>
<keyword evidence="11" id="KW-1185">Reference proteome</keyword>
<dbReference type="PROSITE" id="PS00028">
    <property type="entry name" value="ZINC_FINGER_C2H2_1"/>
    <property type="match status" value="2"/>
</dbReference>
<dbReference type="AlphaFoldDB" id="A0AAN9TX70"/>
<evidence type="ECO:0000256" key="2">
    <source>
        <dbReference type="ARBA" id="ARBA00022723"/>
    </source>
</evidence>
<proteinExistence type="predicted"/>
<dbReference type="GO" id="GO:0005634">
    <property type="term" value="C:nucleus"/>
    <property type="evidence" value="ECO:0007669"/>
    <property type="project" value="UniProtKB-SubCell"/>
</dbReference>
<dbReference type="Proteomes" id="UP001367676">
    <property type="component" value="Unassembled WGS sequence"/>
</dbReference>
<feature type="domain" description="C2H2-type" evidence="9">
    <location>
        <begin position="195"/>
        <end position="222"/>
    </location>
</feature>
<dbReference type="SMART" id="SM00355">
    <property type="entry name" value="ZnF_C2H2"/>
    <property type="match status" value="2"/>
</dbReference>
<organism evidence="10 11">
    <name type="scientific">Parthenolecanium corni</name>
    <dbReference type="NCBI Taxonomy" id="536013"/>
    <lineage>
        <taxon>Eukaryota</taxon>
        <taxon>Metazoa</taxon>
        <taxon>Ecdysozoa</taxon>
        <taxon>Arthropoda</taxon>
        <taxon>Hexapoda</taxon>
        <taxon>Insecta</taxon>
        <taxon>Pterygota</taxon>
        <taxon>Neoptera</taxon>
        <taxon>Paraneoptera</taxon>
        <taxon>Hemiptera</taxon>
        <taxon>Sternorrhyncha</taxon>
        <taxon>Coccoidea</taxon>
        <taxon>Coccidae</taxon>
        <taxon>Parthenolecanium</taxon>
    </lineage>
</organism>
<dbReference type="Pfam" id="PF13894">
    <property type="entry name" value="zf-C2H2_4"/>
    <property type="match status" value="1"/>
</dbReference>
<feature type="domain" description="C2H2-type" evidence="9">
    <location>
        <begin position="167"/>
        <end position="194"/>
    </location>
</feature>
<comment type="caution">
    <text evidence="10">The sequence shown here is derived from an EMBL/GenBank/DDBJ whole genome shotgun (WGS) entry which is preliminary data.</text>
</comment>
<evidence type="ECO:0000256" key="7">
    <source>
        <dbReference type="ARBA" id="ARBA00023242"/>
    </source>
</evidence>
<sequence>MGSIDYLNHVVMTMDSFFKGTLFQNVGIANDEEITLSVCTNKSRIIPFLMKLNDEIYDVEISPLETNDSSTIVVDQIPMASLETLQNGDSELLATTIKDENEAEPESKSMENVLSIVCASNEKNEITEPSAVKHLEGPIIWPHITNYTWELELINALSVVHLDHKEYICQQCNKPFTRRDKLRDHMLRHLKIKRFQCSLCDKRYAEKRDLRTHLKVHENKAT</sequence>
<reference evidence="10 11" key="1">
    <citation type="submission" date="2024-03" db="EMBL/GenBank/DDBJ databases">
        <title>Adaptation during the transition from Ophiocordyceps entomopathogen to insect associate is accompanied by gene loss and intensified selection.</title>
        <authorList>
            <person name="Ward C.M."/>
            <person name="Onetto C.A."/>
            <person name="Borneman A.R."/>
        </authorList>
    </citation>
    <scope>NUCLEOTIDE SEQUENCE [LARGE SCALE GENOMIC DNA]</scope>
    <source>
        <strain evidence="10">AWRI1</strain>
        <tissue evidence="10">Single Adult Female</tissue>
    </source>
</reference>
<evidence type="ECO:0000256" key="8">
    <source>
        <dbReference type="PROSITE-ProRule" id="PRU00042"/>
    </source>
</evidence>
<gene>
    <name evidence="10" type="ORF">V9T40_007300</name>
</gene>
<comment type="subcellular location">
    <subcellularLocation>
        <location evidence="1">Nucleus</location>
    </subcellularLocation>
</comment>